<sequence>MAKTISDEKLKLSIEINGNSAQKGILELEKAVIKLKHANSDYAYEQKMIAKQLGKDSQEYKNLTAKMKANSLEIEQSEAKLQGLISNLKLTEKTMGQLGTEASVLGRKLKLLDPNSSDWKKTDADLKQVNGRMQELRSNSQTAKISISSLADGFNKYQGMALGVIATLTGVVLSVQKIIDINGKLSDAQSDVMKTTGMTKIEVDELTKSFGLLQTRTSRIDLLGIAEQGGRIGIAKAEIGDFVNVMNKASVALGDSFTGGAEEVANKLGKIKFLFEETKNLGVEQAYNSIGSAINDLGANGTASEANIADFTTRIGSLTDVLKPTIQETLALGTAFEESGIESEVSARAYGIFMKQAATESGKFAKVMGISQKAVENMINTDPLEFMLKFSEGMRGMDATKTAKTLDYLGISADGANKVIGAMGNNVGRFRELIDLSNNSFASGTSLVNEYDIKNNNLAATLEKISKTVSGWFSSETFIKWLTIGVNWLANFIGATEEANKEVSAWRIMIVFTAKILALMVASLISYTAWTTIAALRTRTLGEATAWNLLQQKLQVMWTSLQIAGLTIYTGVMNFFGITTTRATAALKAMNVATATSPWGAVLAVLTAVIGAYIAFKDSVNNSVVAQESFSKQQKKLVDEVGKSTSATKAHMSSLVTVINDTNVSLETRKKAYEDLVKIAPEFNGLLVKEGQEVYGLTAIYATYIEALDQVARAKAFAKLNEGNIEKEINATQRLYNAEVRLSNARKAKEDYYKKGGAYNNKNLSVDERVSRFEGISDELANAENEFKIASSLLSNTKKIVKETNNFKKNEVKDIQDRINLNEKELASLEKKYKKEVALKSSRGRQLAMLLKADKESLNSLLGVSSSPTPDTSDYNVPGDSSDKSAESARKKREEAEKKQLEDTRKFLDEKLKLERQAQDNRLYKMEEGEQKEIIIEQVNLGRKIEDLEKGLIKEQDIEQAFANSKNEKLSKNTRAYWKAQAEQWQSLNDSNNSDMEHAVILHDIKVATIKEKYAKEAIEKEQEQYELGKLQRETNFNNELAELDLSDKAKKKRQDDFDKNELVLQKEHLKKKIDELKKVLSEGILTPEGRDKFNKDIAFLENAMSKIQIAKDPKKQSGAEKLGEAAKSAFGEQDILGFTPTQWTDAFNNLDSLAGKLQALDMVLIGMQNAWGLYGNYQNAVESAALTKFERASDAKKNKLKRQLDSGMISQKTYNKQVDKIDKELEKKKAETEYNKAKREKQMAIVSAVISTAKGVAASLPNFILAGIAAAIGAIQIATIAKQPLPAKGYESGLYGNYVKREQDGKVFKSKYAGKTRSGLVSDTSHFLVAENGPEMVIDNKAWRQMHPAVKDSLIRELNGIKGWEKGLYNQEARRYEVPAETNTTTPSSSNDNQLLQMVLAVVAENTEVMKNLRDNGVVGKFFKNDLQSAKNIQDSIKDFNDLRNKAKK</sequence>
<feature type="coiled-coil region" evidence="1">
    <location>
        <begin position="60"/>
        <end position="94"/>
    </location>
</feature>
<evidence type="ECO:0000256" key="3">
    <source>
        <dbReference type="SAM" id="Phobius"/>
    </source>
</evidence>
<dbReference type="EMBL" id="JAVDTX010000002">
    <property type="protein sequence ID" value="MDR6844536.1"/>
    <property type="molecule type" value="Genomic_DNA"/>
</dbReference>
<keyword evidence="3" id="KW-1133">Transmembrane helix</keyword>
<feature type="coiled-coil region" evidence="1">
    <location>
        <begin position="1212"/>
        <end position="1248"/>
    </location>
</feature>
<keyword evidence="1" id="KW-0175">Coiled coil</keyword>
<feature type="compositionally biased region" description="Polar residues" evidence="2">
    <location>
        <begin position="861"/>
        <end position="875"/>
    </location>
</feature>
<organism evidence="5 6">
    <name type="scientific">Flavobacterium granuli</name>
    <dbReference type="NCBI Taxonomy" id="280093"/>
    <lineage>
        <taxon>Bacteria</taxon>
        <taxon>Pseudomonadati</taxon>
        <taxon>Bacteroidota</taxon>
        <taxon>Flavobacteriia</taxon>
        <taxon>Flavobacteriales</taxon>
        <taxon>Flavobacteriaceae</taxon>
        <taxon>Flavobacterium</taxon>
    </lineage>
</organism>
<feature type="domain" description="Phage tail tape measure protein" evidence="4">
    <location>
        <begin position="209"/>
        <end position="406"/>
    </location>
</feature>
<feature type="compositionally biased region" description="Basic and acidic residues" evidence="2">
    <location>
        <begin position="881"/>
        <end position="902"/>
    </location>
</feature>
<evidence type="ECO:0000313" key="5">
    <source>
        <dbReference type="EMBL" id="MDR6844536.1"/>
    </source>
</evidence>
<dbReference type="Proteomes" id="UP001261871">
    <property type="component" value="Unassembled WGS sequence"/>
</dbReference>
<dbReference type="InterPro" id="IPR010090">
    <property type="entry name" value="Phage_tape_meas"/>
</dbReference>
<feature type="transmembrane region" description="Helical" evidence="3">
    <location>
        <begin position="516"/>
        <end position="536"/>
    </location>
</feature>
<protein>
    <submittedName>
        <fullName evidence="5">Tubulin-specific chaperone A</fullName>
    </submittedName>
</protein>
<reference evidence="5 6" key="1">
    <citation type="submission" date="2023-07" db="EMBL/GenBank/DDBJ databases">
        <title>Sorghum-associated microbial communities from plants grown in Nebraska, USA.</title>
        <authorList>
            <person name="Schachtman D."/>
        </authorList>
    </citation>
    <scope>NUCLEOTIDE SEQUENCE [LARGE SCALE GENOMIC DNA]</scope>
    <source>
        <strain evidence="5 6">BE124</strain>
    </source>
</reference>
<feature type="region of interest" description="Disordered" evidence="2">
    <location>
        <begin position="861"/>
        <end position="902"/>
    </location>
</feature>
<evidence type="ECO:0000313" key="6">
    <source>
        <dbReference type="Proteomes" id="UP001261871"/>
    </source>
</evidence>
<dbReference type="NCBIfam" id="TIGR01760">
    <property type="entry name" value="tape_meas_TP901"/>
    <property type="match status" value="1"/>
</dbReference>
<keyword evidence="3" id="KW-0812">Transmembrane</keyword>
<name>A0ABU1S0I4_9FLAO</name>
<feature type="coiled-coil region" evidence="1">
    <location>
        <begin position="805"/>
        <end position="832"/>
    </location>
</feature>
<keyword evidence="6" id="KW-1185">Reference proteome</keyword>
<dbReference type="RefSeq" id="WP_310004995.1">
    <property type="nucleotide sequence ID" value="NZ_JAVDTX010000002.1"/>
</dbReference>
<proteinExistence type="predicted"/>
<gene>
    <name evidence="5" type="ORF">J2W95_001227</name>
</gene>
<dbReference type="Pfam" id="PF10145">
    <property type="entry name" value="PhageMin_Tail"/>
    <property type="match status" value="1"/>
</dbReference>
<evidence type="ECO:0000259" key="4">
    <source>
        <dbReference type="Pfam" id="PF10145"/>
    </source>
</evidence>
<accession>A0ABU1S0I4</accession>
<comment type="caution">
    <text evidence="5">The sequence shown here is derived from an EMBL/GenBank/DDBJ whole genome shotgun (WGS) entry which is preliminary data.</text>
</comment>
<feature type="transmembrane region" description="Helical" evidence="3">
    <location>
        <begin position="599"/>
        <end position="616"/>
    </location>
</feature>
<feature type="transmembrane region" description="Helical" evidence="3">
    <location>
        <begin position="556"/>
        <end position="578"/>
    </location>
</feature>
<keyword evidence="3" id="KW-0472">Membrane</keyword>
<evidence type="ECO:0000256" key="2">
    <source>
        <dbReference type="SAM" id="MobiDB-lite"/>
    </source>
</evidence>
<evidence type="ECO:0000256" key="1">
    <source>
        <dbReference type="SAM" id="Coils"/>
    </source>
</evidence>